<dbReference type="AlphaFoldDB" id="A0A9P6WXT1"/>
<comment type="caution">
    <text evidence="2">The sequence shown here is derived from an EMBL/GenBank/DDBJ whole genome shotgun (WGS) entry which is preliminary data.</text>
</comment>
<gene>
    <name evidence="2" type="ORF">G6F64_012442</name>
</gene>
<dbReference type="SMART" id="SM00175">
    <property type="entry name" value="RAB"/>
    <property type="match status" value="1"/>
</dbReference>
<dbReference type="InterPro" id="IPR027417">
    <property type="entry name" value="P-loop_NTPase"/>
</dbReference>
<dbReference type="PROSITE" id="PS51419">
    <property type="entry name" value="RAB"/>
    <property type="match status" value="1"/>
</dbReference>
<dbReference type="PANTHER" id="PTHR47979">
    <property type="entry name" value="DRAB11-RELATED"/>
    <property type="match status" value="1"/>
</dbReference>
<dbReference type="InterPro" id="IPR005225">
    <property type="entry name" value="Small_GTP-bd"/>
</dbReference>
<name>A0A9P6WXT1_RHIOR</name>
<reference evidence="2" key="1">
    <citation type="journal article" date="2020" name="Microb. Genom.">
        <title>Genetic diversity of clinical and environmental Mucorales isolates obtained from an investigation of mucormycosis cases among solid organ transplant recipients.</title>
        <authorList>
            <person name="Nguyen M.H."/>
            <person name="Kaul D."/>
            <person name="Muto C."/>
            <person name="Cheng S.J."/>
            <person name="Richter R.A."/>
            <person name="Bruno V.M."/>
            <person name="Liu G."/>
            <person name="Beyhan S."/>
            <person name="Sundermann A.J."/>
            <person name="Mounaud S."/>
            <person name="Pasculle A.W."/>
            <person name="Nierman W.C."/>
            <person name="Driscoll E."/>
            <person name="Cumbie R."/>
            <person name="Clancy C.J."/>
            <person name="Dupont C.L."/>
        </authorList>
    </citation>
    <scope>NUCLEOTIDE SEQUENCE</scope>
    <source>
        <strain evidence="2">GL11</strain>
    </source>
</reference>
<dbReference type="PROSITE" id="PS51421">
    <property type="entry name" value="RAS"/>
    <property type="match status" value="1"/>
</dbReference>
<protein>
    <submittedName>
        <fullName evidence="2">Uncharacterized protein</fullName>
    </submittedName>
</protein>
<keyword evidence="3" id="KW-1185">Reference proteome</keyword>
<proteinExistence type="inferred from homology"/>
<dbReference type="FunFam" id="3.40.50.300:FF:001447">
    <property type="entry name" value="Ras-related protein Rab-1B"/>
    <property type="match status" value="1"/>
</dbReference>
<dbReference type="GO" id="GO:0003924">
    <property type="term" value="F:GTPase activity"/>
    <property type="evidence" value="ECO:0007669"/>
    <property type="project" value="InterPro"/>
</dbReference>
<dbReference type="Pfam" id="PF00071">
    <property type="entry name" value="Ras"/>
    <property type="match status" value="1"/>
</dbReference>
<dbReference type="SUPFAM" id="SSF52540">
    <property type="entry name" value="P-loop containing nucleoside triphosphate hydrolases"/>
    <property type="match status" value="1"/>
</dbReference>
<dbReference type="PRINTS" id="PR00449">
    <property type="entry name" value="RASTRNSFRMNG"/>
</dbReference>
<dbReference type="GO" id="GO:0005525">
    <property type="term" value="F:GTP binding"/>
    <property type="evidence" value="ECO:0007669"/>
    <property type="project" value="InterPro"/>
</dbReference>
<sequence length="113" mass="12821">MLLYSYYRGAKGIFIVYDITSRSSFENAQHYWLKQIRKYADPNVVIMLVVNKVDLSESRRVVDTEEGRSLAEEEGLLFIETSALDATNIDTAFTTLIGKICLNLPEKPQAILS</sequence>
<dbReference type="EMBL" id="JAANQT010003817">
    <property type="protein sequence ID" value="KAG1300718.1"/>
    <property type="molecule type" value="Genomic_DNA"/>
</dbReference>
<dbReference type="SMART" id="SM00174">
    <property type="entry name" value="RHO"/>
    <property type="match status" value="1"/>
</dbReference>
<dbReference type="Gene3D" id="3.40.50.300">
    <property type="entry name" value="P-loop containing nucleotide triphosphate hydrolases"/>
    <property type="match status" value="1"/>
</dbReference>
<dbReference type="InterPro" id="IPR001806">
    <property type="entry name" value="Small_GTPase"/>
</dbReference>
<evidence type="ECO:0000313" key="3">
    <source>
        <dbReference type="Proteomes" id="UP000716291"/>
    </source>
</evidence>
<dbReference type="Proteomes" id="UP000716291">
    <property type="component" value="Unassembled WGS sequence"/>
</dbReference>
<evidence type="ECO:0000256" key="1">
    <source>
        <dbReference type="ARBA" id="ARBA00006270"/>
    </source>
</evidence>
<comment type="similarity">
    <text evidence="1">Belongs to the small GTPase superfamily. Rab family.</text>
</comment>
<accession>A0A9P6WXT1</accession>
<dbReference type="InterPro" id="IPR050209">
    <property type="entry name" value="Rab_GTPases_membrane_traffic"/>
</dbReference>
<dbReference type="NCBIfam" id="TIGR00231">
    <property type="entry name" value="small_GTP"/>
    <property type="match status" value="1"/>
</dbReference>
<evidence type="ECO:0000313" key="2">
    <source>
        <dbReference type="EMBL" id="KAG1300718.1"/>
    </source>
</evidence>
<dbReference type="OrthoDB" id="9989112at2759"/>
<organism evidence="2 3">
    <name type="scientific">Rhizopus oryzae</name>
    <name type="common">Mucormycosis agent</name>
    <name type="synonym">Rhizopus arrhizus var. delemar</name>
    <dbReference type="NCBI Taxonomy" id="64495"/>
    <lineage>
        <taxon>Eukaryota</taxon>
        <taxon>Fungi</taxon>
        <taxon>Fungi incertae sedis</taxon>
        <taxon>Mucoromycota</taxon>
        <taxon>Mucoromycotina</taxon>
        <taxon>Mucoromycetes</taxon>
        <taxon>Mucorales</taxon>
        <taxon>Mucorineae</taxon>
        <taxon>Rhizopodaceae</taxon>
        <taxon>Rhizopus</taxon>
    </lineage>
</organism>
<dbReference type="SMART" id="SM00173">
    <property type="entry name" value="RAS"/>
    <property type="match status" value="1"/>
</dbReference>